<keyword evidence="2" id="KW-0812">Transmembrane</keyword>
<dbReference type="RefSeq" id="WP_207248851.1">
    <property type="nucleotide sequence ID" value="NZ_JAFMOF010000007.1"/>
</dbReference>
<dbReference type="InterPro" id="IPR046675">
    <property type="entry name" value="DUF6545"/>
</dbReference>
<feature type="domain" description="DUF6545" evidence="3">
    <location>
        <begin position="246"/>
        <end position="403"/>
    </location>
</feature>
<feature type="transmembrane region" description="Helical" evidence="2">
    <location>
        <begin position="73"/>
        <end position="95"/>
    </location>
</feature>
<dbReference type="EMBL" id="JAFMOF010000007">
    <property type="protein sequence ID" value="MBO0657271.1"/>
    <property type="molecule type" value="Genomic_DNA"/>
</dbReference>
<reference evidence="4" key="1">
    <citation type="submission" date="2021-03" db="EMBL/GenBank/DDBJ databases">
        <title>Streptomyces strains.</title>
        <authorList>
            <person name="Lund M.B."/>
            <person name="Toerring T."/>
        </authorList>
    </citation>
    <scope>NUCLEOTIDE SEQUENCE</scope>
    <source>
        <strain evidence="4">JCM 4242</strain>
    </source>
</reference>
<evidence type="ECO:0000256" key="1">
    <source>
        <dbReference type="SAM" id="MobiDB-lite"/>
    </source>
</evidence>
<evidence type="ECO:0000313" key="4">
    <source>
        <dbReference type="EMBL" id="MBO0657271.1"/>
    </source>
</evidence>
<name>A0A939FRT4_9ACTN</name>
<gene>
    <name evidence="4" type="ORF">J1792_32530</name>
</gene>
<accession>A0A939FRT4</accession>
<feature type="transmembrane region" description="Helical" evidence="2">
    <location>
        <begin position="225"/>
        <end position="248"/>
    </location>
</feature>
<dbReference type="Proteomes" id="UP000664781">
    <property type="component" value="Unassembled WGS sequence"/>
</dbReference>
<dbReference type="InterPro" id="IPR050039">
    <property type="entry name" value="MAB_1171c-like"/>
</dbReference>
<protein>
    <recommendedName>
        <fullName evidence="3">DUF6545 domain-containing protein</fullName>
    </recommendedName>
</protein>
<keyword evidence="5" id="KW-1185">Reference proteome</keyword>
<dbReference type="NCBIfam" id="NF042915">
    <property type="entry name" value="MAB_1171c_fam"/>
    <property type="match status" value="1"/>
</dbReference>
<evidence type="ECO:0000259" key="3">
    <source>
        <dbReference type="Pfam" id="PF20182"/>
    </source>
</evidence>
<sequence length="423" mass="45326">MSEHASNIAYLTICLITCVIACWKGLAALRDPTPTLVLITTTFVCCVAVYLTAAPVGYRALGEAVGQPSFATLPVYIGILTCFAHLHLLALLWNPRLRQTPGKVRRTITAWSTAYVAAAVVMAVTFCSADLSGPADPLKFNTNFAHDPLILLFLTIFLTMLTCGTLSAWRHCHKMTLDDPTLQHAVRAIGVANLFYFAYAVCNAPAIICAALGSHALDTVGVLGSSFGATGALIASYGLSGAAVSAWLKEWRDIRALQPLWELVVAGVDHELAFSEHSARSHRLGWNAGFNLHRRVIEILDGIRALRRWGSQAPVEAVHALHARDFQSNDGKPLPPHELEAIATAAALCFASERLQAARQAASTAGRPGRLTPPEQKAAPIPGENTPAADERARLLRVAQALHHPLVTAALHACTQGTEPAMP</sequence>
<keyword evidence="2" id="KW-1133">Transmembrane helix</keyword>
<feature type="transmembrane region" description="Helical" evidence="2">
    <location>
        <begin position="6"/>
        <end position="23"/>
    </location>
</feature>
<feature type="region of interest" description="Disordered" evidence="1">
    <location>
        <begin position="360"/>
        <end position="386"/>
    </location>
</feature>
<dbReference type="AlphaFoldDB" id="A0A939FRT4"/>
<evidence type="ECO:0000256" key="2">
    <source>
        <dbReference type="SAM" id="Phobius"/>
    </source>
</evidence>
<feature type="transmembrane region" description="Helical" evidence="2">
    <location>
        <begin position="190"/>
        <end position="213"/>
    </location>
</feature>
<feature type="transmembrane region" description="Helical" evidence="2">
    <location>
        <begin position="35"/>
        <end position="53"/>
    </location>
</feature>
<dbReference type="Pfam" id="PF20182">
    <property type="entry name" value="DUF6545"/>
    <property type="match status" value="1"/>
</dbReference>
<comment type="caution">
    <text evidence="4">The sequence shown here is derived from an EMBL/GenBank/DDBJ whole genome shotgun (WGS) entry which is preliminary data.</text>
</comment>
<evidence type="ECO:0000313" key="5">
    <source>
        <dbReference type="Proteomes" id="UP000664781"/>
    </source>
</evidence>
<feature type="transmembrane region" description="Helical" evidence="2">
    <location>
        <begin position="149"/>
        <end position="169"/>
    </location>
</feature>
<keyword evidence="2" id="KW-0472">Membrane</keyword>
<proteinExistence type="predicted"/>
<feature type="transmembrane region" description="Helical" evidence="2">
    <location>
        <begin position="107"/>
        <end position="129"/>
    </location>
</feature>
<organism evidence="4 5">
    <name type="scientific">Streptomyces triculaminicus</name>
    <dbReference type="NCBI Taxonomy" id="2816232"/>
    <lineage>
        <taxon>Bacteria</taxon>
        <taxon>Bacillati</taxon>
        <taxon>Actinomycetota</taxon>
        <taxon>Actinomycetes</taxon>
        <taxon>Kitasatosporales</taxon>
        <taxon>Streptomycetaceae</taxon>
        <taxon>Streptomyces</taxon>
    </lineage>
</organism>